<evidence type="ECO:0000313" key="1">
    <source>
        <dbReference type="EMBL" id="CAI9942673.1"/>
    </source>
</evidence>
<organism evidence="1">
    <name type="scientific">Hexamita inflata</name>
    <dbReference type="NCBI Taxonomy" id="28002"/>
    <lineage>
        <taxon>Eukaryota</taxon>
        <taxon>Metamonada</taxon>
        <taxon>Diplomonadida</taxon>
        <taxon>Hexamitidae</taxon>
        <taxon>Hexamitinae</taxon>
        <taxon>Hexamita</taxon>
    </lineage>
</organism>
<name>A0AA86UK05_9EUKA</name>
<evidence type="ECO:0000313" key="3">
    <source>
        <dbReference type="Proteomes" id="UP001642409"/>
    </source>
</evidence>
<reference evidence="1" key="1">
    <citation type="submission" date="2023-06" db="EMBL/GenBank/DDBJ databases">
        <authorList>
            <person name="Kurt Z."/>
        </authorList>
    </citation>
    <scope>NUCLEOTIDE SEQUENCE</scope>
</reference>
<dbReference type="EMBL" id="CAXDID020000069">
    <property type="protein sequence ID" value="CAL6013964.1"/>
    <property type="molecule type" value="Genomic_DNA"/>
</dbReference>
<dbReference type="AlphaFoldDB" id="A0AA86UK05"/>
<dbReference type="Proteomes" id="UP001642409">
    <property type="component" value="Unassembled WGS sequence"/>
</dbReference>
<accession>A0AA86UK05</accession>
<reference evidence="2 3" key="2">
    <citation type="submission" date="2024-07" db="EMBL/GenBank/DDBJ databases">
        <authorList>
            <person name="Akdeniz Z."/>
        </authorList>
    </citation>
    <scope>NUCLEOTIDE SEQUENCE [LARGE SCALE GENOMIC DNA]</scope>
</reference>
<evidence type="ECO:0000313" key="2">
    <source>
        <dbReference type="EMBL" id="CAL6013964.1"/>
    </source>
</evidence>
<proteinExistence type="predicted"/>
<sequence length="284" mass="33198">MSRQRKRSAEQQGIDNRILGILAQLSNVQSKPEVLSLYNQNQKKFNKSINWRQIDQTIGQQGYPTKSYSYRRFHDVIVPNSIHKFPVEMRKQIVNFVSQKFAAEFKTDWSEDEMTAQRIALKNQAIKEFKLLEQASTYNYQSVVSKINYLILNLIRTLKRQHQAPQKNVPCSRKSQNVLNSQKTRKFDVAEEIQIASFTHNSADSLQLTQQEESFALFYIIDDKAQETGNLITEEEIQIIVSTHNYTDSFRQNQQENNSAFFLTNKPAHLFEDSQSFDLMQWSD</sequence>
<protein>
    <submittedName>
        <fullName evidence="2">Hypothetical_protein</fullName>
    </submittedName>
</protein>
<dbReference type="EMBL" id="CATOUU010000703">
    <property type="protein sequence ID" value="CAI9942673.1"/>
    <property type="molecule type" value="Genomic_DNA"/>
</dbReference>
<gene>
    <name evidence="2" type="ORF">HINF_LOCUS24044</name>
    <name evidence="1" type="ORF">HINF_LOCUS30318</name>
</gene>
<comment type="caution">
    <text evidence="1">The sequence shown here is derived from an EMBL/GenBank/DDBJ whole genome shotgun (WGS) entry which is preliminary data.</text>
</comment>
<keyword evidence="3" id="KW-1185">Reference proteome</keyword>